<gene>
    <name evidence="12" type="ORF">SAMN04488243_11630</name>
</gene>
<proteinExistence type="predicted"/>
<evidence type="ECO:0000259" key="11">
    <source>
        <dbReference type="PROSITE" id="PS51379"/>
    </source>
</evidence>
<evidence type="ECO:0000256" key="3">
    <source>
        <dbReference type="ARBA" id="ARBA00004196"/>
    </source>
</evidence>
<keyword evidence="5" id="KW-0004">4Fe-4S</keyword>
<dbReference type="Pfam" id="PF14711">
    <property type="entry name" value="Nitr_red_bet_C"/>
    <property type="match status" value="1"/>
</dbReference>
<dbReference type="InterPro" id="IPR017896">
    <property type="entry name" value="4Fe4S_Fe-S-bd"/>
</dbReference>
<dbReference type="CDD" id="cd10557">
    <property type="entry name" value="NarH_beta-like"/>
    <property type="match status" value="1"/>
</dbReference>
<evidence type="ECO:0000256" key="6">
    <source>
        <dbReference type="ARBA" id="ARBA00022723"/>
    </source>
</evidence>
<dbReference type="PROSITE" id="PS51379">
    <property type="entry name" value="4FE4S_FER_2"/>
    <property type="match status" value="3"/>
</dbReference>
<keyword evidence="7" id="KW-0677">Repeat</keyword>
<keyword evidence="4" id="KW-0813">Transport</keyword>
<dbReference type="GO" id="GO:0051539">
    <property type="term" value="F:4 iron, 4 sulfur cluster binding"/>
    <property type="evidence" value="ECO:0007669"/>
    <property type="project" value="UniProtKB-KW"/>
</dbReference>
<organism evidence="12 13">
    <name type="scientific">Thermus arciformis</name>
    <dbReference type="NCBI Taxonomy" id="482827"/>
    <lineage>
        <taxon>Bacteria</taxon>
        <taxon>Thermotogati</taxon>
        <taxon>Deinococcota</taxon>
        <taxon>Deinococci</taxon>
        <taxon>Thermales</taxon>
        <taxon>Thermaceae</taxon>
        <taxon>Thermus</taxon>
    </lineage>
</organism>
<accession>A0A1G7GXJ7</accession>
<evidence type="ECO:0000256" key="4">
    <source>
        <dbReference type="ARBA" id="ARBA00022448"/>
    </source>
</evidence>
<dbReference type="InterPro" id="IPR029263">
    <property type="entry name" value="Nitr_red_bet_C"/>
</dbReference>
<dbReference type="SUPFAM" id="SSF54862">
    <property type="entry name" value="4Fe-4S ferredoxins"/>
    <property type="match status" value="1"/>
</dbReference>
<dbReference type="PANTHER" id="PTHR43518:SF1">
    <property type="entry name" value="RESPIRATORY NITRATE REDUCTASE 1 BETA CHAIN"/>
    <property type="match status" value="1"/>
</dbReference>
<dbReference type="STRING" id="482827.SAMN04488243_11630"/>
<evidence type="ECO:0000256" key="10">
    <source>
        <dbReference type="ARBA" id="ARBA00023014"/>
    </source>
</evidence>
<evidence type="ECO:0000256" key="5">
    <source>
        <dbReference type="ARBA" id="ARBA00022485"/>
    </source>
</evidence>
<reference evidence="13" key="1">
    <citation type="submission" date="2016-10" db="EMBL/GenBank/DDBJ databases">
        <authorList>
            <person name="Varghese N."/>
            <person name="Submissions S."/>
        </authorList>
    </citation>
    <scope>NUCLEOTIDE SEQUENCE [LARGE SCALE GENOMIC DNA]</scope>
    <source>
        <strain evidence="13">CGMCC 1.6992</strain>
    </source>
</reference>
<keyword evidence="10" id="KW-0411">Iron-sulfur</keyword>
<evidence type="ECO:0000313" key="12">
    <source>
        <dbReference type="EMBL" id="SDE92784.1"/>
    </source>
</evidence>
<dbReference type="Gene3D" id="3.30.70.20">
    <property type="match status" value="3"/>
</dbReference>
<dbReference type="GO" id="GO:0009055">
    <property type="term" value="F:electron transfer activity"/>
    <property type="evidence" value="ECO:0007669"/>
    <property type="project" value="TreeGrafter"/>
</dbReference>
<dbReference type="EMBL" id="FNBC01000016">
    <property type="protein sequence ID" value="SDE92784.1"/>
    <property type="molecule type" value="Genomic_DNA"/>
</dbReference>
<dbReference type="Gene3D" id="1.10.3650.10">
    <property type="entry name" value="nitrate reductase domain like"/>
    <property type="match status" value="1"/>
</dbReference>
<name>A0A1G7GXJ7_9DEIN</name>
<dbReference type="GO" id="GO:0030313">
    <property type="term" value="C:cell envelope"/>
    <property type="evidence" value="ECO:0007669"/>
    <property type="project" value="UniProtKB-SubCell"/>
</dbReference>
<dbReference type="InterPro" id="IPR006547">
    <property type="entry name" value="NO3_Rdtase_bsu"/>
</dbReference>
<evidence type="ECO:0000313" key="13">
    <source>
        <dbReference type="Proteomes" id="UP000199446"/>
    </source>
</evidence>
<keyword evidence="13" id="KW-1185">Reference proteome</keyword>
<evidence type="ECO:0000256" key="8">
    <source>
        <dbReference type="ARBA" id="ARBA00022982"/>
    </source>
</evidence>
<evidence type="ECO:0000256" key="1">
    <source>
        <dbReference type="ARBA" id="ARBA00001927"/>
    </source>
</evidence>
<evidence type="ECO:0000256" key="2">
    <source>
        <dbReference type="ARBA" id="ARBA00001966"/>
    </source>
</evidence>
<feature type="domain" description="4Fe-4S ferredoxin-type" evidence="11">
    <location>
        <begin position="208"/>
        <end position="237"/>
    </location>
</feature>
<dbReference type="GO" id="GO:0009061">
    <property type="term" value="P:anaerobic respiration"/>
    <property type="evidence" value="ECO:0007669"/>
    <property type="project" value="TreeGrafter"/>
</dbReference>
<dbReference type="RefSeq" id="WP_093007209.1">
    <property type="nucleotide sequence ID" value="NZ_FNBC01000016.1"/>
</dbReference>
<evidence type="ECO:0000256" key="7">
    <source>
        <dbReference type="ARBA" id="ARBA00022737"/>
    </source>
</evidence>
<dbReference type="NCBIfam" id="TIGR01660">
    <property type="entry name" value="narH"/>
    <property type="match status" value="1"/>
</dbReference>
<dbReference type="GO" id="GO:0008940">
    <property type="term" value="F:nitrate reductase activity"/>
    <property type="evidence" value="ECO:0007669"/>
    <property type="project" value="InterPro"/>
</dbReference>
<dbReference type="GO" id="GO:0016020">
    <property type="term" value="C:membrane"/>
    <property type="evidence" value="ECO:0007669"/>
    <property type="project" value="TreeGrafter"/>
</dbReference>
<sequence>MKVRAHMSMLFHLDKCIGCHTCSIACKNLWTDRKGAEYMWWNNVETRPGAGYPTGWEDQERFRGGWEYKDGHLDLRLHSRTQGLFRLFFNPALPSLDDYYEPFTFRYSDLFTAPEGEDQPTAIPVSMITGEPMTPEAGPNWDDDLSGSPLYAKNDPNLKALDPEVRAQLEEIEGVVFQYLPRICNHCLNPACVAACPSGAIYKRAEDGVVLVNENKCKAWRMCVAACPYKKVYYNWATGKSEKCILCFPRLETGQAPACAHSCVGRIRYMGVLLYDADRIPEAAMVPDEELVESQLSLILDPFDPEVIAAAKAEGIDEGWIQAAQKSPIYKFVKVWRLALPLHPEYRTLAMMFYVPPLSPVVSTVEKAFRASQGNGGLVRLDLPETDLDFEVYAALEKARMPVKYLANLFAAGNEAHIVPVLKKMLAVRILKRQESLEGRPTEKALKVLADAGLTLEEAEAIYRLTTLPTLEERFVLPPYHREMAAEVWKDPLAHKGEAGLGYIQPPLRGE</sequence>
<evidence type="ECO:0000256" key="9">
    <source>
        <dbReference type="ARBA" id="ARBA00023004"/>
    </source>
</evidence>
<comment type="subcellular location">
    <subcellularLocation>
        <location evidence="3">Cell envelope</location>
    </subcellularLocation>
</comment>
<dbReference type="GO" id="GO:0042126">
    <property type="term" value="P:nitrate metabolic process"/>
    <property type="evidence" value="ECO:0007669"/>
    <property type="project" value="InterPro"/>
</dbReference>
<dbReference type="Proteomes" id="UP000199446">
    <property type="component" value="Unassembled WGS sequence"/>
</dbReference>
<dbReference type="GO" id="GO:0009325">
    <property type="term" value="C:nitrate reductase complex"/>
    <property type="evidence" value="ECO:0007669"/>
    <property type="project" value="InterPro"/>
</dbReference>
<comment type="cofactor">
    <cofactor evidence="1">
        <name>[3Fe-4S] cluster</name>
        <dbReference type="ChEBI" id="CHEBI:21137"/>
    </cofactor>
</comment>
<dbReference type="AlphaFoldDB" id="A0A1G7GXJ7"/>
<dbReference type="GO" id="GO:0046872">
    <property type="term" value="F:metal ion binding"/>
    <property type="evidence" value="ECO:0007669"/>
    <property type="project" value="UniProtKB-KW"/>
</dbReference>
<comment type="cofactor">
    <cofactor evidence="2">
        <name>[4Fe-4S] cluster</name>
        <dbReference type="ChEBI" id="CHEBI:49883"/>
    </cofactor>
</comment>
<feature type="domain" description="4Fe-4S ferredoxin-type" evidence="11">
    <location>
        <begin position="7"/>
        <end position="36"/>
    </location>
</feature>
<dbReference type="OrthoDB" id="9779457at2"/>
<keyword evidence="6" id="KW-0479">Metal-binding</keyword>
<dbReference type="Pfam" id="PF13247">
    <property type="entry name" value="Fer4_11"/>
    <property type="match status" value="1"/>
</dbReference>
<dbReference type="InterPro" id="IPR038262">
    <property type="entry name" value="Nitr_red_bet_C_sf"/>
</dbReference>
<keyword evidence="9" id="KW-0408">Iron</keyword>
<protein>
    <submittedName>
        <fullName evidence="12">Respiratory nitrate reductase beta subunit</fullName>
    </submittedName>
</protein>
<dbReference type="PANTHER" id="PTHR43518">
    <property type="entry name" value="NITRATE REDUCTASE BETA SUBUNIT"/>
    <property type="match status" value="1"/>
</dbReference>
<feature type="domain" description="4Fe-4S ferredoxin-type" evidence="11">
    <location>
        <begin position="175"/>
        <end position="206"/>
    </location>
</feature>
<keyword evidence="8" id="KW-0249">Electron transport</keyword>